<evidence type="ECO:0000313" key="2">
    <source>
        <dbReference type="Proteomes" id="UP000325315"/>
    </source>
</evidence>
<dbReference type="GO" id="GO:0032259">
    <property type="term" value="P:methylation"/>
    <property type="evidence" value="ECO:0007669"/>
    <property type="project" value="UniProtKB-KW"/>
</dbReference>
<keyword evidence="1" id="KW-0489">Methyltransferase</keyword>
<organism evidence="1 2">
    <name type="scientific">Gossypium australe</name>
    <dbReference type="NCBI Taxonomy" id="47621"/>
    <lineage>
        <taxon>Eukaryota</taxon>
        <taxon>Viridiplantae</taxon>
        <taxon>Streptophyta</taxon>
        <taxon>Embryophyta</taxon>
        <taxon>Tracheophyta</taxon>
        <taxon>Spermatophyta</taxon>
        <taxon>Magnoliopsida</taxon>
        <taxon>eudicotyledons</taxon>
        <taxon>Gunneridae</taxon>
        <taxon>Pentapetalae</taxon>
        <taxon>rosids</taxon>
        <taxon>malvids</taxon>
        <taxon>Malvales</taxon>
        <taxon>Malvaceae</taxon>
        <taxon>Malvoideae</taxon>
        <taxon>Gossypium</taxon>
    </lineage>
</organism>
<dbReference type="AlphaFoldDB" id="A0A5B6WXK2"/>
<comment type="caution">
    <text evidence="1">The sequence shown here is derived from an EMBL/GenBank/DDBJ whole genome shotgun (WGS) entry which is preliminary data.</text>
</comment>
<protein>
    <submittedName>
        <fullName evidence="1">2-methyl-6-phytyl-1,4-hydroquinone methyltransferase, chloroplastic-like</fullName>
    </submittedName>
</protein>
<keyword evidence="2" id="KW-1185">Reference proteome</keyword>
<keyword evidence="1" id="KW-0808">Transferase</keyword>
<evidence type="ECO:0000313" key="1">
    <source>
        <dbReference type="EMBL" id="KAA3485427.1"/>
    </source>
</evidence>
<reference evidence="2" key="1">
    <citation type="journal article" date="2019" name="Plant Biotechnol. J.">
        <title>Genome sequencing of the Australian wild diploid species Gossypium australe highlights disease resistance and delayed gland morphogenesis.</title>
        <authorList>
            <person name="Cai Y."/>
            <person name="Cai X."/>
            <person name="Wang Q."/>
            <person name="Wang P."/>
            <person name="Zhang Y."/>
            <person name="Cai C."/>
            <person name="Xu Y."/>
            <person name="Wang K."/>
            <person name="Zhou Z."/>
            <person name="Wang C."/>
            <person name="Geng S."/>
            <person name="Li B."/>
            <person name="Dong Q."/>
            <person name="Hou Y."/>
            <person name="Wang H."/>
            <person name="Ai P."/>
            <person name="Liu Z."/>
            <person name="Yi F."/>
            <person name="Sun M."/>
            <person name="An G."/>
            <person name="Cheng J."/>
            <person name="Zhang Y."/>
            <person name="Shi Q."/>
            <person name="Xie Y."/>
            <person name="Shi X."/>
            <person name="Chang Y."/>
            <person name="Huang F."/>
            <person name="Chen Y."/>
            <person name="Hong S."/>
            <person name="Mi L."/>
            <person name="Sun Q."/>
            <person name="Zhang L."/>
            <person name="Zhou B."/>
            <person name="Peng R."/>
            <person name="Zhang X."/>
            <person name="Liu F."/>
        </authorList>
    </citation>
    <scope>NUCLEOTIDE SEQUENCE [LARGE SCALE GENOMIC DNA]</scope>
    <source>
        <strain evidence="2">cv. PA1801</strain>
    </source>
</reference>
<dbReference type="EMBL" id="SMMG02000002">
    <property type="protein sequence ID" value="KAA3485427.1"/>
    <property type="molecule type" value="Genomic_DNA"/>
</dbReference>
<dbReference type="OrthoDB" id="10017101at2759"/>
<dbReference type="GO" id="GO:0008168">
    <property type="term" value="F:methyltransferase activity"/>
    <property type="evidence" value="ECO:0007669"/>
    <property type="project" value="UniProtKB-KW"/>
</dbReference>
<accession>A0A5B6WXK2</accession>
<dbReference type="Proteomes" id="UP000325315">
    <property type="component" value="Unassembled WGS sequence"/>
</dbReference>
<name>A0A5B6WXK2_9ROSI</name>
<proteinExistence type="predicted"/>
<sequence>MCIPASMSRTTRAVVESKIRLMIALRFPFVKVAFHIVGEVQTEGIRSHCRFRHLWKEVKKEKKENDKKKGQTSVVYYQQISV</sequence>
<gene>
    <name evidence="1" type="ORF">EPI10_007408</name>
</gene>